<proteinExistence type="predicted"/>
<dbReference type="EMBL" id="ML986486">
    <property type="protein sequence ID" value="KAF2279438.1"/>
    <property type="molecule type" value="Genomic_DNA"/>
</dbReference>
<accession>A0A6A6JUD7</accession>
<keyword evidence="1" id="KW-0472">Membrane</keyword>
<sequence>ESVWRQTSRQRGLKRDTNAVWRALSSWQTVFLLVAKPVVHWLYGLAVSTWFNVGIRISLVQIVYLMVSVLALAVFTTYLANRKPHGPQPCNYGHIQTIVNLVDQWPPLDSPMHWGHSGSVNGIAHAGTSGRPLGKVDM</sequence>
<feature type="transmembrane region" description="Helical" evidence="1">
    <location>
        <begin position="20"/>
        <end position="43"/>
    </location>
</feature>
<dbReference type="AlphaFoldDB" id="A0A6A6JUD7"/>
<gene>
    <name evidence="2" type="ORF">EI97DRAFT_347228</name>
</gene>
<keyword evidence="3" id="KW-1185">Reference proteome</keyword>
<organism evidence="2 3">
    <name type="scientific">Westerdykella ornata</name>
    <dbReference type="NCBI Taxonomy" id="318751"/>
    <lineage>
        <taxon>Eukaryota</taxon>
        <taxon>Fungi</taxon>
        <taxon>Dikarya</taxon>
        <taxon>Ascomycota</taxon>
        <taxon>Pezizomycotina</taxon>
        <taxon>Dothideomycetes</taxon>
        <taxon>Pleosporomycetidae</taxon>
        <taxon>Pleosporales</taxon>
        <taxon>Sporormiaceae</taxon>
        <taxon>Westerdykella</taxon>
    </lineage>
</organism>
<keyword evidence="1" id="KW-0812">Transmembrane</keyword>
<feature type="transmembrane region" description="Helical" evidence="1">
    <location>
        <begin position="55"/>
        <end position="79"/>
    </location>
</feature>
<feature type="non-terminal residue" evidence="2">
    <location>
        <position position="138"/>
    </location>
</feature>
<dbReference type="OrthoDB" id="2688021at2759"/>
<evidence type="ECO:0000256" key="1">
    <source>
        <dbReference type="SAM" id="Phobius"/>
    </source>
</evidence>
<dbReference type="RefSeq" id="XP_033656977.1">
    <property type="nucleotide sequence ID" value="XM_033794796.1"/>
</dbReference>
<reference evidence="2" key="1">
    <citation type="journal article" date="2020" name="Stud. Mycol.">
        <title>101 Dothideomycetes genomes: a test case for predicting lifestyles and emergence of pathogens.</title>
        <authorList>
            <person name="Haridas S."/>
            <person name="Albert R."/>
            <person name="Binder M."/>
            <person name="Bloem J."/>
            <person name="Labutti K."/>
            <person name="Salamov A."/>
            <person name="Andreopoulos B."/>
            <person name="Baker S."/>
            <person name="Barry K."/>
            <person name="Bills G."/>
            <person name="Bluhm B."/>
            <person name="Cannon C."/>
            <person name="Castanera R."/>
            <person name="Culley D."/>
            <person name="Daum C."/>
            <person name="Ezra D."/>
            <person name="Gonzalez J."/>
            <person name="Henrissat B."/>
            <person name="Kuo A."/>
            <person name="Liang C."/>
            <person name="Lipzen A."/>
            <person name="Lutzoni F."/>
            <person name="Magnuson J."/>
            <person name="Mondo S."/>
            <person name="Nolan M."/>
            <person name="Ohm R."/>
            <person name="Pangilinan J."/>
            <person name="Park H.-J."/>
            <person name="Ramirez L."/>
            <person name="Alfaro M."/>
            <person name="Sun H."/>
            <person name="Tritt A."/>
            <person name="Yoshinaga Y."/>
            <person name="Zwiers L.-H."/>
            <person name="Turgeon B."/>
            <person name="Goodwin S."/>
            <person name="Spatafora J."/>
            <person name="Crous P."/>
            <person name="Grigoriev I."/>
        </authorList>
    </citation>
    <scope>NUCLEOTIDE SEQUENCE</scope>
    <source>
        <strain evidence="2">CBS 379.55</strain>
    </source>
</reference>
<feature type="non-terminal residue" evidence="2">
    <location>
        <position position="1"/>
    </location>
</feature>
<keyword evidence="1" id="KW-1133">Transmembrane helix</keyword>
<evidence type="ECO:0000313" key="3">
    <source>
        <dbReference type="Proteomes" id="UP000800097"/>
    </source>
</evidence>
<dbReference type="GeneID" id="54547971"/>
<name>A0A6A6JUD7_WESOR</name>
<dbReference type="Proteomes" id="UP000800097">
    <property type="component" value="Unassembled WGS sequence"/>
</dbReference>
<evidence type="ECO:0000313" key="2">
    <source>
        <dbReference type="EMBL" id="KAF2279438.1"/>
    </source>
</evidence>
<protein>
    <submittedName>
        <fullName evidence="2">Uncharacterized protein</fullName>
    </submittedName>
</protein>